<feature type="transmembrane region" description="Helical" evidence="13">
    <location>
        <begin position="222"/>
        <end position="244"/>
    </location>
</feature>
<evidence type="ECO:0000259" key="14">
    <source>
        <dbReference type="PROSITE" id="PS50262"/>
    </source>
</evidence>
<dbReference type="PRINTS" id="PR00245">
    <property type="entry name" value="OLFACTORYR"/>
</dbReference>
<dbReference type="SUPFAM" id="SSF81321">
    <property type="entry name" value="Family A G protein-coupled receptor-like"/>
    <property type="match status" value="1"/>
</dbReference>
<accession>A0ABI7X070</accession>
<evidence type="ECO:0000256" key="8">
    <source>
        <dbReference type="ARBA" id="ARBA00023136"/>
    </source>
</evidence>
<dbReference type="InterPro" id="IPR050939">
    <property type="entry name" value="Olfactory_GPCR1"/>
</dbReference>
<evidence type="ECO:0000256" key="2">
    <source>
        <dbReference type="ARBA" id="ARBA00022475"/>
    </source>
</evidence>
<evidence type="ECO:0000256" key="4">
    <source>
        <dbReference type="ARBA" id="ARBA00022692"/>
    </source>
</evidence>
<dbReference type="Proteomes" id="UP000823872">
    <property type="component" value="Chromosome F1"/>
</dbReference>
<keyword evidence="4 13" id="KW-0812">Transmembrane</keyword>
<evidence type="ECO:0000256" key="6">
    <source>
        <dbReference type="ARBA" id="ARBA00022989"/>
    </source>
</evidence>
<feature type="transmembrane region" description="Helical" evidence="13">
    <location>
        <begin position="188"/>
        <end position="210"/>
    </location>
</feature>
<dbReference type="Pfam" id="PF13853">
    <property type="entry name" value="7tm_4"/>
    <property type="match status" value="1"/>
</dbReference>
<keyword evidence="8 13" id="KW-0472">Membrane</keyword>
<feature type="transmembrane region" description="Helical" evidence="13">
    <location>
        <begin position="59"/>
        <end position="75"/>
    </location>
</feature>
<gene>
    <name evidence="15" type="primary">OR6K3</name>
</gene>
<dbReference type="InterPro" id="IPR017452">
    <property type="entry name" value="GPCR_Rhodpsn_7TM"/>
</dbReference>
<evidence type="ECO:0000256" key="11">
    <source>
        <dbReference type="ARBA" id="ARBA00023180"/>
    </source>
</evidence>
<feature type="transmembrane region" description="Helical" evidence="13">
    <location>
        <begin position="25"/>
        <end position="47"/>
    </location>
</feature>
<proteinExistence type="predicted"/>
<feature type="domain" description="G-protein coupled receptors family 1 profile" evidence="14">
    <location>
        <begin position="41"/>
        <end position="274"/>
    </location>
</feature>
<evidence type="ECO:0000256" key="3">
    <source>
        <dbReference type="ARBA" id="ARBA00022606"/>
    </source>
</evidence>
<dbReference type="GeneTree" id="ENSGT00940000162973"/>
<keyword evidence="16" id="KW-1185">Reference proteome</keyword>
<keyword evidence="6 13" id="KW-1133">Transmembrane helix</keyword>
<protein>
    <recommendedName>
        <fullName evidence="14">G-protein coupled receptors family 1 profile domain-containing protein</fullName>
    </recommendedName>
</protein>
<feature type="transmembrane region" description="Helical" evidence="13">
    <location>
        <begin position="256"/>
        <end position="276"/>
    </location>
</feature>
<evidence type="ECO:0000256" key="12">
    <source>
        <dbReference type="ARBA" id="ARBA00023224"/>
    </source>
</evidence>
<keyword evidence="7" id="KW-0297">G-protein coupled receptor</keyword>
<reference evidence="15" key="3">
    <citation type="submission" date="2025-09" db="UniProtKB">
        <authorList>
            <consortium name="Ensembl"/>
        </authorList>
    </citation>
    <scope>IDENTIFICATION</scope>
    <source>
        <strain evidence="15">breed Abyssinian</strain>
    </source>
</reference>
<reference evidence="15 16" key="1">
    <citation type="submission" date="2021-02" db="EMBL/GenBank/DDBJ databases">
        <title>Safari Cat Assemblies.</title>
        <authorList>
            <person name="Bredemeyer K.R."/>
            <person name="Murphy W.J."/>
        </authorList>
    </citation>
    <scope>NUCLEOTIDE SEQUENCE [LARGE SCALE GENOMIC DNA]</scope>
</reference>
<reference evidence="15" key="2">
    <citation type="submission" date="2025-08" db="UniProtKB">
        <authorList>
            <consortium name="Ensembl"/>
        </authorList>
    </citation>
    <scope>IDENTIFICATION</scope>
    <source>
        <strain evidence="15">breed Abyssinian</strain>
    </source>
</reference>
<keyword evidence="9" id="KW-1015">Disulfide bond</keyword>
<keyword evidence="3" id="KW-0716">Sensory transduction</keyword>
<organism evidence="15 16">
    <name type="scientific">Felis catus</name>
    <name type="common">Cat</name>
    <name type="synonym">Felis silvestris catus</name>
    <dbReference type="NCBI Taxonomy" id="9685"/>
    <lineage>
        <taxon>Eukaryota</taxon>
        <taxon>Metazoa</taxon>
        <taxon>Chordata</taxon>
        <taxon>Craniata</taxon>
        <taxon>Vertebrata</taxon>
        <taxon>Euteleostomi</taxon>
        <taxon>Mammalia</taxon>
        <taxon>Eutheria</taxon>
        <taxon>Laurasiatheria</taxon>
        <taxon>Carnivora</taxon>
        <taxon>Feliformia</taxon>
        <taxon>Felidae</taxon>
        <taxon>Felinae</taxon>
        <taxon>Felis</taxon>
    </lineage>
</organism>
<evidence type="ECO:0000256" key="10">
    <source>
        <dbReference type="ARBA" id="ARBA00023170"/>
    </source>
</evidence>
<comment type="subcellular location">
    <subcellularLocation>
        <location evidence="1">Cell membrane</location>
        <topology evidence="1">Multi-pass membrane protein</topology>
    </subcellularLocation>
</comment>
<evidence type="ECO:0000256" key="9">
    <source>
        <dbReference type="ARBA" id="ARBA00023157"/>
    </source>
</evidence>
<dbReference type="PANTHER" id="PTHR24242:SF402">
    <property type="entry name" value="OLFACTORY RECEPTOR"/>
    <property type="match status" value="1"/>
</dbReference>
<evidence type="ECO:0000313" key="15">
    <source>
        <dbReference type="Ensembl" id="ENSFCTP00005015931.1"/>
    </source>
</evidence>
<name>A0ABI7X070_FELCA</name>
<dbReference type="Gene3D" id="1.20.1070.10">
    <property type="entry name" value="Rhodopsin 7-helix transmembrane proteins"/>
    <property type="match status" value="1"/>
</dbReference>
<evidence type="ECO:0000256" key="7">
    <source>
        <dbReference type="ARBA" id="ARBA00023040"/>
    </source>
</evidence>
<dbReference type="Ensembl" id="ENSFCTT00005024474.1">
    <property type="protein sequence ID" value="ENSFCTP00005015931.1"/>
    <property type="gene ID" value="ENSFCTG00005008754.1"/>
</dbReference>
<evidence type="ECO:0000256" key="5">
    <source>
        <dbReference type="ARBA" id="ARBA00022725"/>
    </source>
</evidence>
<dbReference type="PROSITE" id="PS50262">
    <property type="entry name" value="G_PROTEIN_RECEP_F1_2"/>
    <property type="match status" value="1"/>
</dbReference>
<evidence type="ECO:0000256" key="13">
    <source>
        <dbReference type="SAM" id="Phobius"/>
    </source>
</evidence>
<keyword evidence="12" id="KW-0807">Transducer</keyword>
<dbReference type="PANTHER" id="PTHR24242">
    <property type="entry name" value="G-PROTEIN COUPLED RECEPTOR"/>
    <property type="match status" value="1"/>
</dbReference>
<evidence type="ECO:0000313" key="16">
    <source>
        <dbReference type="Proteomes" id="UP000823872"/>
    </source>
</evidence>
<keyword evidence="5" id="KW-0552">Olfaction</keyword>
<dbReference type="InterPro" id="IPR000725">
    <property type="entry name" value="Olfact_rcpt"/>
</dbReference>
<keyword evidence="10" id="KW-0675">Receptor</keyword>
<sequence>VMISRSVTVTEFIFTGFPQLQDGGLLYFFPLLFVYTFIVIRNLMVFFAARLDTRPHNPMYNFISIFSFLEIWYTTATIPKMLSNLICEKKTISITGCLLQMYFFHSLGNPEGMLLTTMAIDMYILCAQLSAGSCILGLLILLPEIVMISTPLLRGPNQICQIFCDLVLTLSLACTDTSTILVGDVIHAVAIIVTVLIIALFSIRMVTVVLRIPSAEGGQKAFSTCAGHLAVSLIFLGHVSLMYSRFNATYLPVLDTTTALMFIIFAPFFNPIIYSLRNKDMKNTIRTLFTFRKRSTRLEVNSEHVHKKPTM</sequence>
<keyword evidence="11" id="KW-0325">Glycoprotein</keyword>
<keyword evidence="2" id="KW-1003">Cell membrane</keyword>
<evidence type="ECO:0000256" key="1">
    <source>
        <dbReference type="ARBA" id="ARBA00004651"/>
    </source>
</evidence>
<feature type="transmembrane region" description="Helical" evidence="13">
    <location>
        <begin position="122"/>
        <end position="142"/>
    </location>
</feature>